<keyword evidence="4 9" id="KW-1003">Cell membrane</keyword>
<accession>B8J4Y2</accession>
<dbReference type="Proteomes" id="UP000007089">
    <property type="component" value="Chromosome"/>
</dbReference>
<dbReference type="GO" id="GO:0015920">
    <property type="term" value="P:lipopolysaccharide transport"/>
    <property type="evidence" value="ECO:0007669"/>
    <property type="project" value="TreeGrafter"/>
</dbReference>
<feature type="domain" description="ABC transmembrane type-2" evidence="10">
    <location>
        <begin position="53"/>
        <end position="275"/>
    </location>
</feature>
<evidence type="ECO:0000256" key="3">
    <source>
        <dbReference type="ARBA" id="ARBA00022448"/>
    </source>
</evidence>
<feature type="transmembrane region" description="Helical" evidence="9">
    <location>
        <begin position="124"/>
        <end position="149"/>
    </location>
</feature>
<comment type="subcellular location">
    <subcellularLocation>
        <location evidence="1">Cell inner membrane</location>
        <topology evidence="1">Multi-pass membrane protein</topology>
    </subcellularLocation>
    <subcellularLocation>
        <location evidence="9">Cell membrane</location>
        <topology evidence="9">Multi-pass membrane protein</topology>
    </subcellularLocation>
</comment>
<dbReference type="EMBL" id="CP001359">
    <property type="protein sequence ID" value="ACL64837.1"/>
    <property type="molecule type" value="Genomic_DNA"/>
</dbReference>
<dbReference type="PROSITE" id="PS51012">
    <property type="entry name" value="ABC_TM2"/>
    <property type="match status" value="1"/>
</dbReference>
<evidence type="ECO:0000256" key="4">
    <source>
        <dbReference type="ARBA" id="ARBA00022475"/>
    </source>
</evidence>
<keyword evidence="7 9" id="KW-1133">Transmembrane helix</keyword>
<dbReference type="InterPro" id="IPR047817">
    <property type="entry name" value="ABC2_TM_bact-type"/>
</dbReference>
<name>B8J4Y2_ANAD2</name>
<proteinExistence type="inferred from homology"/>
<gene>
    <name evidence="11" type="ordered locus">A2cp1_1493</name>
</gene>
<dbReference type="PANTHER" id="PTHR30413">
    <property type="entry name" value="INNER MEMBRANE TRANSPORT PERMEASE"/>
    <property type="match status" value="1"/>
</dbReference>
<keyword evidence="6 9" id="KW-0812">Transmembrane</keyword>
<evidence type="ECO:0000256" key="2">
    <source>
        <dbReference type="ARBA" id="ARBA00007783"/>
    </source>
</evidence>
<organism evidence="11 12">
    <name type="scientific">Anaeromyxobacter dehalogenans (strain ATCC BAA-258 / DSM 21875 / 2CP-1)</name>
    <dbReference type="NCBI Taxonomy" id="455488"/>
    <lineage>
        <taxon>Bacteria</taxon>
        <taxon>Pseudomonadati</taxon>
        <taxon>Myxococcota</taxon>
        <taxon>Myxococcia</taxon>
        <taxon>Myxococcales</taxon>
        <taxon>Cystobacterineae</taxon>
        <taxon>Anaeromyxobacteraceae</taxon>
        <taxon>Anaeromyxobacter</taxon>
    </lineage>
</organism>
<keyword evidence="12" id="KW-1185">Reference proteome</keyword>
<feature type="transmembrane region" description="Helical" evidence="9">
    <location>
        <begin position="250"/>
        <end position="272"/>
    </location>
</feature>
<dbReference type="GO" id="GO:0005886">
    <property type="term" value="C:plasma membrane"/>
    <property type="evidence" value="ECO:0007669"/>
    <property type="project" value="UniProtKB-SubCell"/>
</dbReference>
<feature type="transmembrane region" description="Helical" evidence="9">
    <location>
        <begin position="52"/>
        <end position="72"/>
    </location>
</feature>
<evidence type="ECO:0000256" key="9">
    <source>
        <dbReference type="RuleBase" id="RU361157"/>
    </source>
</evidence>
<dbReference type="KEGG" id="acp:A2cp1_1493"/>
<keyword evidence="5" id="KW-0997">Cell inner membrane</keyword>
<protein>
    <recommendedName>
        <fullName evidence="9">Transport permease protein</fullName>
    </recommendedName>
</protein>
<evidence type="ECO:0000256" key="6">
    <source>
        <dbReference type="ARBA" id="ARBA00022692"/>
    </source>
</evidence>
<dbReference type="PANTHER" id="PTHR30413:SF8">
    <property type="entry name" value="TRANSPORT PERMEASE PROTEIN"/>
    <property type="match status" value="1"/>
</dbReference>
<dbReference type="Pfam" id="PF01061">
    <property type="entry name" value="ABC2_membrane"/>
    <property type="match status" value="1"/>
</dbReference>
<sequence>MTALSPSAGSTRTPAPPDAPALAGAAADVWRFRELLALLVLRDLKVRYKRSVLGMVWTLLNPLLQMVVYTLVFSTILRIGVPDYPLFVLCGLLPWSLLAVGTTGAATALVGNQSLIRKVAVPQAVYPLAVVGSKLADALLSIPALALLALATGRPPGASWAWLPLALACAAGFTAGLALLLSSATVFFRDLRHLVELLFQVWFYVTPVFYPASFLEQLPVPALRAVLAANPAAPIVRLFQESVYEGRSPAASTVAFALLAALVSLAVGGAVFTRCEHGHIHHL</sequence>
<evidence type="ECO:0000256" key="1">
    <source>
        <dbReference type="ARBA" id="ARBA00004429"/>
    </source>
</evidence>
<keyword evidence="8 9" id="KW-0472">Membrane</keyword>
<dbReference type="RefSeq" id="WP_012632778.1">
    <property type="nucleotide sequence ID" value="NC_011891.1"/>
</dbReference>
<feature type="transmembrane region" description="Helical" evidence="9">
    <location>
        <begin position="194"/>
        <end position="212"/>
    </location>
</feature>
<evidence type="ECO:0000256" key="8">
    <source>
        <dbReference type="ARBA" id="ARBA00023136"/>
    </source>
</evidence>
<comment type="similarity">
    <text evidence="2 9">Belongs to the ABC-2 integral membrane protein family.</text>
</comment>
<dbReference type="HOGENOM" id="CLU_060703_3_0_7"/>
<evidence type="ECO:0000256" key="7">
    <source>
        <dbReference type="ARBA" id="ARBA00022989"/>
    </source>
</evidence>
<evidence type="ECO:0000313" key="12">
    <source>
        <dbReference type="Proteomes" id="UP000007089"/>
    </source>
</evidence>
<reference evidence="11" key="1">
    <citation type="submission" date="2009-01" db="EMBL/GenBank/DDBJ databases">
        <title>Complete sequence of Anaeromyxobacter dehalogenans 2CP-1.</title>
        <authorList>
            <consortium name="US DOE Joint Genome Institute"/>
            <person name="Lucas S."/>
            <person name="Copeland A."/>
            <person name="Lapidus A."/>
            <person name="Glavina del Rio T."/>
            <person name="Dalin E."/>
            <person name="Tice H."/>
            <person name="Bruce D."/>
            <person name="Goodwin L."/>
            <person name="Pitluck S."/>
            <person name="Saunders E."/>
            <person name="Brettin T."/>
            <person name="Detter J.C."/>
            <person name="Han C."/>
            <person name="Larimer F."/>
            <person name="Land M."/>
            <person name="Hauser L."/>
            <person name="Kyrpides N."/>
            <person name="Ovchinnikova G."/>
            <person name="Beliaev A.S."/>
            <person name="Richardson P."/>
        </authorList>
    </citation>
    <scope>NUCLEOTIDE SEQUENCE</scope>
    <source>
        <strain evidence="11">2CP-1</strain>
    </source>
</reference>
<feature type="transmembrane region" description="Helical" evidence="9">
    <location>
        <begin position="161"/>
        <end position="182"/>
    </location>
</feature>
<evidence type="ECO:0000313" key="11">
    <source>
        <dbReference type="EMBL" id="ACL64837.1"/>
    </source>
</evidence>
<feature type="transmembrane region" description="Helical" evidence="9">
    <location>
        <begin position="84"/>
        <end position="112"/>
    </location>
</feature>
<dbReference type="AlphaFoldDB" id="B8J4Y2"/>
<dbReference type="GO" id="GO:0140359">
    <property type="term" value="F:ABC-type transporter activity"/>
    <property type="evidence" value="ECO:0007669"/>
    <property type="project" value="InterPro"/>
</dbReference>
<keyword evidence="3 9" id="KW-0813">Transport</keyword>
<dbReference type="InterPro" id="IPR013525">
    <property type="entry name" value="ABC2_TM"/>
</dbReference>
<evidence type="ECO:0000259" key="10">
    <source>
        <dbReference type="PROSITE" id="PS51012"/>
    </source>
</evidence>
<evidence type="ECO:0000256" key="5">
    <source>
        <dbReference type="ARBA" id="ARBA00022519"/>
    </source>
</evidence>